<feature type="compositionally biased region" description="Basic and acidic residues" evidence="1">
    <location>
        <begin position="632"/>
        <end position="657"/>
    </location>
</feature>
<dbReference type="PANTHER" id="PTHR11614">
    <property type="entry name" value="PHOSPHOLIPASE-RELATED"/>
    <property type="match status" value="1"/>
</dbReference>
<evidence type="ECO:0000259" key="2">
    <source>
        <dbReference type="Pfam" id="PF12146"/>
    </source>
</evidence>
<feature type="domain" description="Serine aminopeptidase S33" evidence="2">
    <location>
        <begin position="1701"/>
        <end position="1773"/>
    </location>
</feature>
<name>A0AAD9LDU6_9STRA</name>
<feature type="region of interest" description="Disordered" evidence="1">
    <location>
        <begin position="91"/>
        <end position="116"/>
    </location>
</feature>
<feature type="compositionally biased region" description="Low complexity" evidence="1">
    <location>
        <begin position="802"/>
        <end position="813"/>
    </location>
</feature>
<feature type="compositionally biased region" description="Basic and acidic residues" evidence="1">
    <location>
        <begin position="792"/>
        <end position="801"/>
    </location>
</feature>
<feature type="compositionally biased region" description="Basic and acidic residues" evidence="1">
    <location>
        <begin position="676"/>
        <end position="687"/>
    </location>
</feature>
<keyword evidence="4" id="KW-1185">Reference proteome</keyword>
<evidence type="ECO:0000313" key="3">
    <source>
        <dbReference type="EMBL" id="KAK1931719.1"/>
    </source>
</evidence>
<feature type="compositionally biased region" description="Polar residues" evidence="1">
    <location>
        <begin position="1581"/>
        <end position="1592"/>
    </location>
</feature>
<feature type="compositionally biased region" description="Low complexity" evidence="1">
    <location>
        <begin position="572"/>
        <end position="591"/>
    </location>
</feature>
<feature type="compositionally biased region" description="Low complexity" evidence="1">
    <location>
        <begin position="927"/>
        <end position="941"/>
    </location>
</feature>
<dbReference type="InterPro" id="IPR022742">
    <property type="entry name" value="Hydrolase_4"/>
</dbReference>
<dbReference type="FunFam" id="3.40.50.1820:FF:000338">
    <property type="entry name" value="Uncharacterized protein"/>
    <property type="match status" value="3"/>
</dbReference>
<proteinExistence type="predicted"/>
<dbReference type="EMBL" id="JASMQC010000032">
    <property type="protein sequence ID" value="KAK1931719.1"/>
    <property type="molecule type" value="Genomic_DNA"/>
</dbReference>
<feature type="region of interest" description="Disordered" evidence="1">
    <location>
        <begin position="1357"/>
        <end position="1437"/>
    </location>
</feature>
<sequence>MSKEPAGTRAASTKLKLQAFIREKMVNCRGQPVPPVRQASDVFNNRPTRTVRRSSQHKRPPVKRPDMKKLESGPGRASVVAMALASASPADLSPLTASKSSSSNSSSASSSMGQSRLQHIPSYLRPYEGRFENRRGQSLYYFSIFPPEEMALRGVVLCLHGIGDHCRRYIPLFERLCEEGFGVISYDLLNHGDSDLDAHNTRAHIGNFRFLVDDTNAFITFAKKSIFNDALRYWREHHHPYHPHGRDKTCVVAPELPLIIAGTSFGSLIGLHTVLSGRHKFHAGVWASPTIGVTWTPLLWAESKLAVPLAALFPKAKVVPAVHHELLCRDPAFLQDFKADPLTSMDMLTSRSGHESLQAMIRLQQDERVSSPDSSFCAVPMLFLAGSADGIADQQAAIKFFASMGNLDKEFKLFDGLFHLVYEDPEKEDVLRFLAHWLRRSRPGAATEPAPRTNASGELVGKQGRDFRSAHTTTVSSLSNTMANCKKLPGSRAARLHAKANARTREHLAMSVIVEEPAHMRESRLKDQEKHPEDIKPNNDSFLEAIEECRQSIIRNSTGYALEAPESPVSMAEPAAHSRSASSSASTAPSSTDERYEQHSAGGSRSPPRSPPVAPRQHPNVDSRSSHHRPHPRDPRSMSSHADRSSYRKRSDPEYTPRSKKSSSFSSSSEEDDVYDQNRRPPRRQADARSNTRPKASSIPPSKSSSRHERERVHRHQTSDRTATSPYSSSDNMPRSKSATKLDFIHGYSSKDVYEYDRKAACRQNTTTHSSSREKCRPKSTTSMLPPFRQPYSERDTREETSSTASSPPAAYPSDRERMRRRMPSREVSPTSSEEGRRAKSSNALASLSETEMYEDRRLRAFRDVSPTRRQRSTSNPKPMSQTHVGAARRHPASCRESKTPVTMNPKLMGPAKPVKDQQQGTARPFLSSRDPTRSRSTSLLPKKTPKPSGSDGSMPRSASASSLSSLESPPPRMSVPDLPLRLRHYEGRFQNRRKQTLFYFALFPPEKMAMRGVVLCLHGIGDHCRRNVKLYERLCREGFGVITYDLLNHGVSDLDQHKTRAHVSNFSHLVDDTNDFVTFAKRSIYRDALRYWRKHHHPRHPHGRESSSDIVSLPELPLIIAGTSFGSLIGLHTVLAGEHKFHAAVWGSPTVGVTWNPLLWAESKLAKPLAAIIPTAKVVPAVQHDLLCRDPKFLRRFKADPLTSMDMMTTRTGHESLQAMIQLQEDKRVSDPGSAFCAVPTLFLAGSADGISDQQAAIKFFATMGNFDKEFKLFDGLFHMVYEEPEKEGVFRYLAKWLHRRFPVESQQGPIGLPIRRVQSRNALAMSAIQEERSSVETVANVTNLDDVPLAIPVAINPSTDSCSTSPTTSSSGSDSSPNQQHVTRSPQTSTRVNKSRSARTRSVTKFEEVEATSTTEAPTRPLRAQSARASPSLANMPMMGGIKALRSAMANQARSVRTRSTPYFDESNSTTTPAKPPSQSPPKKTKAQSVRTRPVSCFDDSLLDEAAKKAEKETPQQKPAKTAKSLRSCQIPCFEDLTSSGPTPQTKEEGWKPRAIGTRPASSPSSGSSDDDAERAVRRQSNPQPRSQSKPGKMSRAKSSTNLTKASKPAKQSRGRRRFPSEEDISDDRLRASSDSSQGQKDASLLSDEDLRPRASSDSTPKRKMKSASRPRHYEGKFLNRRGQSLLYFSLFPSEKLAMRGIILHLHGMGDHCRRNTELYERYCQEGFGVITYDLINHGASDYDKYNTRAHISNFDDFVDDTNDFITFARANIYKVALRYWRKHHHPRHPHGREKKRDTRPELPLIITGNSFGALIGLHTILSGEHKFHAAVWASPSIGVTWTPVLWAQWKFAKALVATFPTAKMIPAVQHTLRSRDPEFLKRYQEDPLTSSDMITPRSGHQSLHAMMRLQQDARVSDSDSPFCAVPMLFLAGSKDRVSDQHATFAFFHRMKNLDKSFKVFDGLYHMVYEEPEKEEVLTYLMEWLHKRFRMETRHPNDSHLNVIKKLEPSLRSYNYVKAERTEL</sequence>
<feature type="region of interest" description="Disordered" evidence="1">
    <location>
        <begin position="565"/>
        <end position="978"/>
    </location>
</feature>
<feature type="compositionally biased region" description="Basic residues" evidence="1">
    <location>
        <begin position="49"/>
        <end position="62"/>
    </location>
</feature>
<feature type="compositionally biased region" description="Low complexity" evidence="1">
    <location>
        <begin position="1359"/>
        <end position="1379"/>
    </location>
</feature>
<feature type="compositionally biased region" description="Polar residues" evidence="1">
    <location>
        <begin position="1451"/>
        <end position="1463"/>
    </location>
</feature>
<feature type="region of interest" description="Disordered" evidence="1">
    <location>
        <begin position="519"/>
        <end position="539"/>
    </location>
</feature>
<feature type="region of interest" description="Disordered" evidence="1">
    <location>
        <begin position="28"/>
        <end position="75"/>
    </location>
</feature>
<organism evidence="3 4">
    <name type="scientific">Phytophthora citrophthora</name>
    <dbReference type="NCBI Taxonomy" id="4793"/>
    <lineage>
        <taxon>Eukaryota</taxon>
        <taxon>Sar</taxon>
        <taxon>Stramenopiles</taxon>
        <taxon>Oomycota</taxon>
        <taxon>Peronosporomycetes</taxon>
        <taxon>Peronosporales</taxon>
        <taxon>Peronosporaceae</taxon>
        <taxon>Phytophthora</taxon>
    </lineage>
</organism>
<feature type="domain" description="Serine aminopeptidase S33" evidence="2">
    <location>
        <begin position="1011"/>
        <end position="1083"/>
    </location>
</feature>
<feature type="compositionally biased region" description="Basic and acidic residues" evidence="1">
    <location>
        <begin position="1507"/>
        <end position="1517"/>
    </location>
</feature>
<dbReference type="SUPFAM" id="SSF53474">
    <property type="entry name" value="alpha/beta-Hydrolases"/>
    <property type="match status" value="3"/>
</dbReference>
<gene>
    <name evidence="3" type="ORF">P3T76_012651</name>
</gene>
<feature type="compositionally biased region" description="Polar residues" evidence="1">
    <location>
        <begin position="841"/>
        <end position="850"/>
    </location>
</feature>
<feature type="compositionally biased region" description="Basic and acidic residues" evidence="1">
    <location>
        <begin position="854"/>
        <end position="867"/>
    </location>
</feature>
<feature type="domain" description="Serine aminopeptidase S33" evidence="2">
    <location>
        <begin position="253"/>
        <end position="426"/>
    </location>
</feature>
<evidence type="ECO:0000313" key="4">
    <source>
        <dbReference type="Proteomes" id="UP001259832"/>
    </source>
</evidence>
<dbReference type="Pfam" id="PF12146">
    <property type="entry name" value="Hydrolase_4"/>
    <property type="match status" value="6"/>
</dbReference>
<feature type="compositionally biased region" description="Polar residues" evidence="1">
    <location>
        <begin position="720"/>
        <end position="739"/>
    </location>
</feature>
<feature type="compositionally biased region" description="Polar residues" evidence="1">
    <location>
        <begin position="1380"/>
        <end position="1394"/>
    </location>
</feature>
<feature type="compositionally biased region" description="Polar residues" evidence="1">
    <location>
        <begin position="873"/>
        <end position="884"/>
    </location>
</feature>
<feature type="domain" description="Serine aminopeptidase S33" evidence="2">
    <location>
        <begin position="1115"/>
        <end position="1287"/>
    </location>
</feature>
<accession>A0AAD9LDU6</accession>
<dbReference type="InterPro" id="IPR029058">
    <property type="entry name" value="AB_hydrolase_fold"/>
</dbReference>
<evidence type="ECO:0000256" key="1">
    <source>
        <dbReference type="SAM" id="MobiDB-lite"/>
    </source>
</evidence>
<feature type="domain" description="Serine aminopeptidase S33" evidence="2">
    <location>
        <begin position="1799"/>
        <end position="1975"/>
    </location>
</feature>
<comment type="caution">
    <text evidence="3">The sequence shown here is derived from an EMBL/GenBank/DDBJ whole genome shotgun (WGS) entry which is preliminary data.</text>
</comment>
<reference evidence="3" key="1">
    <citation type="submission" date="2023-08" db="EMBL/GenBank/DDBJ databases">
        <title>Reference Genome Resource for the Citrus Pathogen Phytophthora citrophthora.</title>
        <authorList>
            <person name="Moller H."/>
            <person name="Coetzee B."/>
            <person name="Rose L.J."/>
            <person name="Van Niekerk J.M."/>
        </authorList>
    </citation>
    <scope>NUCLEOTIDE SEQUENCE</scope>
    <source>
        <strain evidence="3">STE-U-9442</strain>
    </source>
</reference>
<feature type="compositionally biased region" description="Low complexity" evidence="1">
    <location>
        <begin position="954"/>
        <end position="968"/>
    </location>
</feature>
<dbReference type="InterPro" id="IPR051044">
    <property type="entry name" value="MAG_DAG_Lipase"/>
</dbReference>
<feature type="region of interest" description="Disordered" evidence="1">
    <location>
        <begin position="1449"/>
        <end position="1678"/>
    </location>
</feature>
<dbReference type="Gene3D" id="3.40.50.1820">
    <property type="entry name" value="alpha/beta hydrolase"/>
    <property type="match status" value="3"/>
</dbReference>
<protein>
    <submittedName>
        <fullName evidence="3">Abhydrolase domain-containing protein</fullName>
    </submittedName>
</protein>
<feature type="domain" description="Serine aminopeptidase S33" evidence="2">
    <location>
        <begin position="153"/>
        <end position="224"/>
    </location>
</feature>
<feature type="compositionally biased region" description="Low complexity" evidence="1">
    <location>
        <begin position="694"/>
        <end position="704"/>
    </location>
</feature>
<feature type="compositionally biased region" description="Basic and acidic residues" evidence="1">
    <location>
        <begin position="519"/>
        <end position="537"/>
    </location>
</feature>
<feature type="compositionally biased region" description="Low complexity" evidence="1">
    <location>
        <begin position="91"/>
        <end position="111"/>
    </location>
</feature>
<feature type="compositionally biased region" description="Basic residues" evidence="1">
    <location>
        <begin position="1664"/>
        <end position="1673"/>
    </location>
</feature>
<dbReference type="Proteomes" id="UP001259832">
    <property type="component" value="Unassembled WGS sequence"/>
</dbReference>